<dbReference type="EMBL" id="FMWB01000008">
    <property type="protein sequence ID" value="SCZ42766.1"/>
    <property type="molecule type" value="Genomic_DNA"/>
</dbReference>
<dbReference type="CDD" id="cd04186">
    <property type="entry name" value="GT_2_like_c"/>
    <property type="match status" value="1"/>
</dbReference>
<dbReference type="InterPro" id="IPR001173">
    <property type="entry name" value="Glyco_trans_2-like"/>
</dbReference>
<dbReference type="Pfam" id="PF13489">
    <property type="entry name" value="Methyltransf_23"/>
    <property type="match status" value="1"/>
</dbReference>
<evidence type="ECO:0000259" key="2">
    <source>
        <dbReference type="Pfam" id="PF00535"/>
    </source>
</evidence>
<evidence type="ECO:0000313" key="4">
    <source>
        <dbReference type="Proteomes" id="UP000183046"/>
    </source>
</evidence>
<dbReference type="OrthoDB" id="9179784at2"/>
<protein>
    <submittedName>
        <fullName evidence="3">Glycosyltransferase, GT2 family</fullName>
    </submittedName>
</protein>
<organism evidence="3 4">
    <name type="scientific">Pseudomonas oryzihabitans</name>
    <dbReference type="NCBI Taxonomy" id="47885"/>
    <lineage>
        <taxon>Bacteria</taxon>
        <taxon>Pseudomonadati</taxon>
        <taxon>Pseudomonadota</taxon>
        <taxon>Gammaproteobacteria</taxon>
        <taxon>Pseudomonadales</taxon>
        <taxon>Pseudomonadaceae</taxon>
        <taxon>Pseudomonas</taxon>
    </lineage>
</organism>
<dbReference type="CDD" id="cd02440">
    <property type="entry name" value="AdoMet_MTases"/>
    <property type="match status" value="1"/>
</dbReference>
<dbReference type="PANTHER" id="PTHR43179:SF7">
    <property type="entry name" value="RHAMNOSYLTRANSFERASE WBBL"/>
    <property type="match status" value="1"/>
</dbReference>
<dbReference type="InterPro" id="IPR029044">
    <property type="entry name" value="Nucleotide-diphossugar_trans"/>
</dbReference>
<feature type="domain" description="Glycosyltransferase 2-like" evidence="2">
    <location>
        <begin position="1165"/>
        <end position="1286"/>
    </location>
</feature>
<dbReference type="RefSeq" id="WP_074584322.1">
    <property type="nucleotide sequence ID" value="NZ_FMWB01000008.1"/>
</dbReference>
<dbReference type="SUPFAM" id="SSF53756">
    <property type="entry name" value="UDP-Glycosyltransferase/glycogen phosphorylase"/>
    <property type="match status" value="2"/>
</dbReference>
<keyword evidence="1" id="KW-0472">Membrane</keyword>
<dbReference type="Pfam" id="PF00535">
    <property type="entry name" value="Glycos_transf_2"/>
    <property type="match status" value="1"/>
</dbReference>
<accession>A0A1G5NZK4</accession>
<dbReference type="Gene3D" id="3.40.50.150">
    <property type="entry name" value="Vaccinia Virus protein VP39"/>
    <property type="match status" value="1"/>
</dbReference>
<evidence type="ECO:0000256" key="1">
    <source>
        <dbReference type="ARBA" id="ARBA00022519"/>
    </source>
</evidence>
<comment type="caution">
    <text evidence="3">The sequence shown here is derived from an EMBL/GenBank/DDBJ whole genome shotgun (WGS) entry which is preliminary data.</text>
</comment>
<dbReference type="SUPFAM" id="SSF53335">
    <property type="entry name" value="S-adenosyl-L-methionine-dependent methyltransferases"/>
    <property type="match status" value="1"/>
</dbReference>
<proteinExistence type="predicted"/>
<dbReference type="InterPro" id="IPR029063">
    <property type="entry name" value="SAM-dependent_MTases_sf"/>
</dbReference>
<dbReference type="Proteomes" id="UP000183046">
    <property type="component" value="Unassembled WGS sequence"/>
</dbReference>
<dbReference type="Gene3D" id="3.40.50.12580">
    <property type="match status" value="1"/>
</dbReference>
<keyword evidence="1" id="KW-1003">Cell membrane</keyword>
<reference evidence="4" key="1">
    <citation type="submission" date="2016-10" db="EMBL/GenBank/DDBJ databases">
        <authorList>
            <person name="de Groot N.N."/>
        </authorList>
    </citation>
    <scope>NUCLEOTIDE SEQUENCE [LARGE SCALE GENOMIC DNA]</scope>
    <source>
        <strain evidence="4">DSM 15758</strain>
    </source>
</reference>
<dbReference type="InterPro" id="IPR043148">
    <property type="entry name" value="TagF_C"/>
</dbReference>
<dbReference type="Gene3D" id="3.40.50.2000">
    <property type="entry name" value="Glycogen Phosphorylase B"/>
    <property type="match status" value="1"/>
</dbReference>
<dbReference type="Gene3D" id="3.90.550.10">
    <property type="entry name" value="Spore Coat Polysaccharide Biosynthesis Protein SpsA, Chain A"/>
    <property type="match status" value="2"/>
</dbReference>
<name>A0A1G5NZK4_9PSED</name>
<evidence type="ECO:0000313" key="3">
    <source>
        <dbReference type="EMBL" id="SCZ42766.1"/>
    </source>
</evidence>
<gene>
    <name evidence="3" type="ORF">SAMN05216279_108205</name>
</gene>
<dbReference type="PANTHER" id="PTHR43179">
    <property type="entry name" value="RHAMNOSYLTRANSFERASE WBBL"/>
    <property type="match status" value="1"/>
</dbReference>
<dbReference type="SUPFAM" id="SSF53448">
    <property type="entry name" value="Nucleotide-diphospho-sugar transferases"/>
    <property type="match status" value="2"/>
</dbReference>
<keyword evidence="1" id="KW-0997">Cell inner membrane</keyword>
<sequence length="1780" mass="199816">MSRILNSITFFHSDDCERQAVLPIAEEAARRGFAVNFSSDLTERVQIGVYCQHACRPNADFSIIMLHDLAQRHDIWPEFWQTEPWHHFDIGLVPGPAWAERWSSQADQRTAWPKLGVFNVGWPKADLVYQDKARFAVEAAKLRDSLGLEHPQTVLYAPSWENDAKQDDFVKALIDLPVNLLLKQAPWSPDYKQVWDNINAMNALHQGIASNVHIVDPKVSILYCLGLADVLVSDESSVLIEAALLDVPAVSISDWMIPDRDPPRPACVPFDLVLKSTRAGLRSTVEQLLADPLQAKRNARALRDRHFAHLGKSASLIMDVLQAALAGEPLPQEPLSTAEGQMDLRAASKRLKLSEFVQDSESGVWSAGHQTHFGYSDGDATEQKIGRIVANADNVDVFSQELIEQIDDWPSEYHFSPRRANLMRWLDGLDSTARVLELGCGCGAITKALAEAGCQIDAVEGSPRRASIAAQRVRNHEGVKVFHSNFQDIEFEPLYDIVTLIGVLEYSPVYLNAEDPFVAGLKMAAGALKPGGLLVFAIENKVGLKYLAGLSEDHCAIPYYGVEDRYGVHEATTFGKRQLRKRLQKAGFRYIDFSYPYPDYKMPEVILSERAVVHEDFNASDLIGSLENRDYFGVGQPQFSLPLAWKTLGAEGLLGELANSFLICARLDDGERFVRSNLLAQKFTDNRAPAYNCVTEFVEQEASGISVVKKKMMPAAKENSHRSVIRQVMTHEQYVSGSNLGAQIKQAFFKGQRPRAFRLLKCWLQTLRDNAVDNFLPPDWLDAIPANLILDEHGRCHLIDREWHYSQPLPLELVVFRSLVVIAIDLAEALPAANVESRVLELCQQLDIEYSEKWMTKAGQLNAQTGLVQFEGGRWRADRYRYQDSDGESDINFNYSQWMRERNVTSLKALQERVDSWGTPLSFVLVIIDDADFEGEVLQSLRSQSKQLYPPAQVYVLSSRPAPHGIDEGIQWLSASDHWSVMLAEAIAQMDGDWIQLLHAGDQLDPFALLLLADRIRADSNIVVYYGDEDQLCNDIYQGPLFKPDFNLDMMRSYPYVGRSLAFERRRTLEIGGLNATFGELAPHDLVFRSAEAFGLGSIGHLDEVIVHAGISFGTWLANPDVGGRCAALVTAHLDRLQVAHETHQGTLPFFNRILYLSDSRPLVSIIIPSKDQLSMLQRCVESLLEKTLYQRYEILIVDNNSESLDARTWLQGLEALGSDQVRVLRYPHAFNYSAINNLAAREARGEYLLLLNNDTAVIQPEWLDNLLNHALRPEVGIVGAKLLYPDGRLQHGGVVLGLDGPADHPFIGEPGDASGYMHRLMVDQNYSAVTAACLLIRKSVYDGVGGMDEGDFKVSYNDVDLCLKVGQAGYLTVWTPYSLLLHEGSVSQNNVDMTPAEAKRKRFKGEQDVMYKRWLPLLARDPAYNSHLDLNGAGFGVDPGKAAAWQPFTQSLLPRFLCCPADDSGCGHYRVREPFNSLQKAELAEGLISENFLSPVELARLDPDVIVLQRQITTEQLDSMASMKAFNRAFRIYELDDYLPGVPLKSYHRADMPKDILRSLRRALSLTDRFVVSTAPLAEAFADLHDDIRIAPNFLPTRWWSGLEGQRRAGRKPRVGWAGGAGHAGDLELIADVVRDLADEVEWVFFGMCPDQLLPYVHEYHYGVPIDQYPKRLAALNLDLALAPLEQNKFNDCKSNLRLLEYGALGLPVICSDVLCYRGDLPVTRVKNRYRDWIDAIRLHLSDLDAAERQGDLLQQVVHRHWMLEGENLLRWQGVWLPD</sequence>